<protein>
    <submittedName>
        <fullName evidence="1">Uncharacterized protein</fullName>
    </submittedName>
</protein>
<evidence type="ECO:0000313" key="1">
    <source>
        <dbReference type="EMBL" id="KAJ7561158.1"/>
    </source>
</evidence>
<gene>
    <name evidence="1" type="ORF">O6H91_03G016700</name>
</gene>
<reference evidence="2" key="1">
    <citation type="journal article" date="2024" name="Proc. Natl. Acad. Sci. U.S.A.">
        <title>Extraordinary preservation of gene collinearity over three hundred million years revealed in homosporous lycophytes.</title>
        <authorList>
            <person name="Li C."/>
            <person name="Wickell D."/>
            <person name="Kuo L.Y."/>
            <person name="Chen X."/>
            <person name="Nie B."/>
            <person name="Liao X."/>
            <person name="Peng D."/>
            <person name="Ji J."/>
            <person name="Jenkins J."/>
            <person name="Williams M."/>
            <person name="Shu S."/>
            <person name="Plott C."/>
            <person name="Barry K."/>
            <person name="Rajasekar S."/>
            <person name="Grimwood J."/>
            <person name="Han X."/>
            <person name="Sun S."/>
            <person name="Hou Z."/>
            <person name="He W."/>
            <person name="Dai G."/>
            <person name="Sun C."/>
            <person name="Schmutz J."/>
            <person name="Leebens-Mack J.H."/>
            <person name="Li F.W."/>
            <person name="Wang L."/>
        </authorList>
    </citation>
    <scope>NUCLEOTIDE SEQUENCE [LARGE SCALE GENOMIC DNA]</scope>
    <source>
        <strain evidence="2">cv. PW_Plant_1</strain>
    </source>
</reference>
<dbReference type="Proteomes" id="UP001162992">
    <property type="component" value="Chromosome 3"/>
</dbReference>
<keyword evidence="2" id="KW-1185">Reference proteome</keyword>
<comment type="caution">
    <text evidence="1">The sequence shown here is derived from an EMBL/GenBank/DDBJ whole genome shotgun (WGS) entry which is preliminary data.</text>
</comment>
<dbReference type="EMBL" id="CM055094">
    <property type="protein sequence ID" value="KAJ7561158.1"/>
    <property type="molecule type" value="Genomic_DNA"/>
</dbReference>
<name>A0ACC2E413_DIPCM</name>
<sequence>MKIVSYNVNGLRGRLTTFRTLGAFLGALDADIICLQETKISRQELTADIAIVEGYESFFSCTRTTKKGRVGYSGVATFCRVQETTFGTSAILPMAADEGFTGLLKSSKMGDLNRENGKVGGYEEVLCLEGLTQQELLQLDSEGRCLVTDHGSFVLFNIYGPNVGSGDLERQDFKLKFFKGLQNRWEGLLSKGRTIIAVGDFNISPFRIDSCNPGPNFETSLSRRWLRSILQTGGGPFFDVFRTIHPERKEAYTCWSQASGAEEFNYGTRIDLILAAGPCTRYLECPPKSSHDFVTCEVDDCDILTQFKRWKSDSLPRWLGGSTVKLDGSDHAPVYVQLKPQPPLPRHDVPALAARFMPEIRGRQQSLASMFQKKHVNSESCNLLTHQDFQGNLFPVNDSLESLTALPPRRKNIDATENSMAYCGLHELELRIGAAKSRRQTGMEYQNRMCLEVGEEVGCDNSTRITNECVSSESQCESDINYTAHELEKVLQPVNNAPIYLNSKKRMLQTSTRKNIKRTCQSSLHSFLLTKVSSKAISEKQDSFQNFGEETELSNIELGLSSPICSSGLSSLTRSISVCEKSARPDEAMDEIRPHTTQTVCPLTHDPNRQDDAMQSSARDDEDKEENMMVNVALSVGGAVFSRHSKASAEWQRLQQFMAQKFPLCRGHGEPCVSRVVKKAGPNVGRGFYVCARGQGPTSNPEACCDHFEWASSKGKAKIKYS</sequence>
<accession>A0ACC2E413</accession>
<evidence type="ECO:0000313" key="2">
    <source>
        <dbReference type="Proteomes" id="UP001162992"/>
    </source>
</evidence>
<proteinExistence type="predicted"/>
<organism evidence="1 2">
    <name type="scientific">Diphasiastrum complanatum</name>
    <name type="common">Issler's clubmoss</name>
    <name type="synonym">Lycopodium complanatum</name>
    <dbReference type="NCBI Taxonomy" id="34168"/>
    <lineage>
        <taxon>Eukaryota</taxon>
        <taxon>Viridiplantae</taxon>
        <taxon>Streptophyta</taxon>
        <taxon>Embryophyta</taxon>
        <taxon>Tracheophyta</taxon>
        <taxon>Lycopodiopsida</taxon>
        <taxon>Lycopodiales</taxon>
        <taxon>Lycopodiaceae</taxon>
        <taxon>Lycopodioideae</taxon>
        <taxon>Diphasiastrum</taxon>
    </lineage>
</organism>